<dbReference type="OrthoDB" id="3436768at2"/>
<dbReference type="Proteomes" id="UP000295281">
    <property type="component" value="Unassembled WGS sequence"/>
</dbReference>
<comment type="caution">
    <text evidence="2">The sequence shown here is derived from an EMBL/GenBank/DDBJ whole genome shotgun (WGS) entry which is preliminary data.</text>
</comment>
<accession>A0A4V6PWN5</accession>
<evidence type="ECO:0008006" key="4">
    <source>
        <dbReference type="Google" id="ProtNLM"/>
    </source>
</evidence>
<dbReference type="EMBL" id="SNYN01000029">
    <property type="protein sequence ID" value="TDQ45727.1"/>
    <property type="molecule type" value="Genomic_DNA"/>
</dbReference>
<gene>
    <name evidence="2" type="ORF">EV190_12910</name>
</gene>
<dbReference type="RefSeq" id="WP_133743379.1">
    <property type="nucleotide sequence ID" value="NZ_SNYN01000029.1"/>
</dbReference>
<proteinExistence type="predicted"/>
<evidence type="ECO:0000313" key="3">
    <source>
        <dbReference type="Proteomes" id="UP000295281"/>
    </source>
</evidence>
<evidence type="ECO:0000256" key="1">
    <source>
        <dbReference type="SAM" id="SignalP"/>
    </source>
</evidence>
<feature type="signal peptide" evidence="1">
    <location>
        <begin position="1"/>
        <end position="29"/>
    </location>
</feature>
<dbReference type="AlphaFoldDB" id="A0A4V6PWN5"/>
<reference evidence="2 3" key="1">
    <citation type="submission" date="2019-03" db="EMBL/GenBank/DDBJ databases">
        <title>Genomic Encyclopedia of Type Strains, Phase IV (KMG-IV): sequencing the most valuable type-strain genomes for metagenomic binning, comparative biology and taxonomic classification.</title>
        <authorList>
            <person name="Goeker M."/>
        </authorList>
    </citation>
    <scope>NUCLEOTIDE SEQUENCE [LARGE SCALE GENOMIC DNA]</scope>
    <source>
        <strain evidence="2 3">DSM 46770</strain>
    </source>
</reference>
<keyword evidence="1" id="KW-0732">Signal</keyword>
<keyword evidence="3" id="KW-1185">Reference proteome</keyword>
<organism evidence="2 3">
    <name type="scientific">Actinorugispora endophytica</name>
    <dbReference type="NCBI Taxonomy" id="1605990"/>
    <lineage>
        <taxon>Bacteria</taxon>
        <taxon>Bacillati</taxon>
        <taxon>Actinomycetota</taxon>
        <taxon>Actinomycetes</taxon>
        <taxon>Streptosporangiales</taxon>
        <taxon>Nocardiopsidaceae</taxon>
        <taxon>Actinorugispora</taxon>
    </lineage>
</organism>
<sequence length="125" mass="12989">MRTFSRLRAIAISLAVGVLISLGVSLAAAAPASAAGTFRLCNTASDYSASAVFPDRGGFSTYTINPGQCTSVSTNGGESYYIHATKFNSGGLSFNTTLYYLPGGRSVDFHAGGTFNSPQLTPLVY</sequence>
<protein>
    <recommendedName>
        <fullName evidence="4">Beta/gamma crystallin</fullName>
    </recommendedName>
</protein>
<name>A0A4V6PWN5_9ACTN</name>
<feature type="chain" id="PRO_5021002866" description="Beta/gamma crystallin" evidence="1">
    <location>
        <begin position="30"/>
        <end position="125"/>
    </location>
</feature>
<evidence type="ECO:0000313" key="2">
    <source>
        <dbReference type="EMBL" id="TDQ45727.1"/>
    </source>
</evidence>